<proteinExistence type="predicted"/>
<gene>
    <name evidence="1" type="ORF">E2C01_087972</name>
</gene>
<protein>
    <submittedName>
        <fullName evidence="1">Uncharacterized protein</fullName>
    </submittedName>
</protein>
<evidence type="ECO:0000313" key="1">
    <source>
        <dbReference type="EMBL" id="MPC92860.1"/>
    </source>
</evidence>
<dbReference type="AlphaFoldDB" id="A0A5B7J7Z6"/>
<name>A0A5B7J7Z6_PORTR</name>
<accession>A0A5B7J7Z6</accession>
<dbReference type="EMBL" id="VSRR010092770">
    <property type="protein sequence ID" value="MPC92860.1"/>
    <property type="molecule type" value="Genomic_DNA"/>
</dbReference>
<evidence type="ECO:0000313" key="2">
    <source>
        <dbReference type="Proteomes" id="UP000324222"/>
    </source>
</evidence>
<reference evidence="1 2" key="1">
    <citation type="submission" date="2019-05" db="EMBL/GenBank/DDBJ databases">
        <title>Another draft genome of Portunus trituberculatus and its Hox gene families provides insights of decapod evolution.</title>
        <authorList>
            <person name="Jeong J.-H."/>
            <person name="Song I."/>
            <person name="Kim S."/>
            <person name="Choi T."/>
            <person name="Kim D."/>
            <person name="Ryu S."/>
            <person name="Kim W."/>
        </authorList>
    </citation>
    <scope>NUCLEOTIDE SEQUENCE [LARGE SCALE GENOMIC DNA]</scope>
    <source>
        <tissue evidence="1">Muscle</tissue>
    </source>
</reference>
<comment type="caution">
    <text evidence="1">The sequence shown here is derived from an EMBL/GenBank/DDBJ whole genome shotgun (WGS) entry which is preliminary data.</text>
</comment>
<keyword evidence="2" id="KW-1185">Reference proteome</keyword>
<sequence>MTPSRLAVEPSNGGRGQVVVDFPCIIALSHCKKKTKSMPGVPVPGAAPCILVGLAETDGRQLLVVDQLCGAGTFINELTFARY</sequence>
<organism evidence="1 2">
    <name type="scientific">Portunus trituberculatus</name>
    <name type="common">Swimming crab</name>
    <name type="synonym">Neptunus trituberculatus</name>
    <dbReference type="NCBI Taxonomy" id="210409"/>
    <lineage>
        <taxon>Eukaryota</taxon>
        <taxon>Metazoa</taxon>
        <taxon>Ecdysozoa</taxon>
        <taxon>Arthropoda</taxon>
        <taxon>Crustacea</taxon>
        <taxon>Multicrustacea</taxon>
        <taxon>Malacostraca</taxon>
        <taxon>Eumalacostraca</taxon>
        <taxon>Eucarida</taxon>
        <taxon>Decapoda</taxon>
        <taxon>Pleocyemata</taxon>
        <taxon>Brachyura</taxon>
        <taxon>Eubrachyura</taxon>
        <taxon>Portunoidea</taxon>
        <taxon>Portunidae</taxon>
        <taxon>Portuninae</taxon>
        <taxon>Portunus</taxon>
    </lineage>
</organism>
<dbReference type="Proteomes" id="UP000324222">
    <property type="component" value="Unassembled WGS sequence"/>
</dbReference>